<evidence type="ECO:0000256" key="14">
    <source>
        <dbReference type="SAM" id="Phobius"/>
    </source>
</evidence>
<dbReference type="HOGENOM" id="CLU_1096158_0_0_1"/>
<dbReference type="AlphaFoldDB" id="B8BU57"/>
<dbReference type="Proteomes" id="UP000001449">
    <property type="component" value="Chromosome 2"/>
</dbReference>
<dbReference type="PANTHER" id="PTHR12424">
    <property type="entry name" value="TWEETY-RELATED"/>
    <property type="match status" value="1"/>
</dbReference>
<sequence>MLVGVFFSAKGVSNCFTRCITNVILWPTFTFLLVLSWVFATLFLTASIAGADFCITPDVYVTALLNKNKDKFDSAIFAFIIFYVSGCTVRPLAEVQVMEVLSQVAAIVNTTHNFSELVGNMSVAALAQICGVGDFGAEALQQLATLIHDVSHVLNRSMVGLLDVISCGSFNPIYTTFVHDAICTSGVEGLTYIFATTLTISICSMMMIMFRAALYPVKESNAIATNETTQEVSKYAESPPNEENAEDEDEKVVT</sequence>
<evidence type="ECO:0000256" key="4">
    <source>
        <dbReference type="ARBA" id="ARBA00022475"/>
    </source>
</evidence>
<evidence type="ECO:0000256" key="13">
    <source>
        <dbReference type="SAM" id="MobiDB-lite"/>
    </source>
</evidence>
<dbReference type="Pfam" id="PF04906">
    <property type="entry name" value="Tweety"/>
    <property type="match status" value="1"/>
</dbReference>
<evidence type="ECO:0000256" key="3">
    <source>
        <dbReference type="ARBA" id="ARBA00022448"/>
    </source>
</evidence>
<evidence type="ECO:0000256" key="7">
    <source>
        <dbReference type="ARBA" id="ARBA00023065"/>
    </source>
</evidence>
<dbReference type="GO" id="GO:0005254">
    <property type="term" value="F:chloride channel activity"/>
    <property type="evidence" value="ECO:0007669"/>
    <property type="project" value="UniProtKB-KW"/>
</dbReference>
<keyword evidence="6 14" id="KW-1133">Transmembrane helix</keyword>
<keyword evidence="10" id="KW-0325">Glycoprotein</keyword>
<reference evidence="15 16" key="2">
    <citation type="journal article" date="2008" name="Nature">
        <title>The Phaeodactylum genome reveals the evolutionary history of diatom genomes.</title>
        <authorList>
            <person name="Bowler C."/>
            <person name="Allen A.E."/>
            <person name="Badger J.H."/>
            <person name="Grimwood J."/>
            <person name="Jabbari K."/>
            <person name="Kuo A."/>
            <person name="Maheswari U."/>
            <person name="Martens C."/>
            <person name="Maumus F."/>
            <person name="Otillar R.P."/>
            <person name="Rayko E."/>
            <person name="Salamov A."/>
            <person name="Vandepoele K."/>
            <person name="Beszteri B."/>
            <person name="Gruber A."/>
            <person name="Heijde M."/>
            <person name="Katinka M."/>
            <person name="Mock T."/>
            <person name="Valentin K."/>
            <person name="Verret F."/>
            <person name="Berges J.A."/>
            <person name="Brownlee C."/>
            <person name="Cadoret J.P."/>
            <person name="Chiovitti A."/>
            <person name="Choi C.J."/>
            <person name="Coesel S."/>
            <person name="De Martino A."/>
            <person name="Detter J.C."/>
            <person name="Durkin C."/>
            <person name="Falciatore A."/>
            <person name="Fournet J."/>
            <person name="Haruta M."/>
            <person name="Huysman M.J."/>
            <person name="Jenkins B.D."/>
            <person name="Jiroutova K."/>
            <person name="Jorgensen R.E."/>
            <person name="Joubert Y."/>
            <person name="Kaplan A."/>
            <person name="Kroger N."/>
            <person name="Kroth P.G."/>
            <person name="La Roche J."/>
            <person name="Lindquist E."/>
            <person name="Lommer M."/>
            <person name="Martin-Jezequel V."/>
            <person name="Lopez P.J."/>
            <person name="Lucas S."/>
            <person name="Mangogna M."/>
            <person name="McGinnis K."/>
            <person name="Medlin L.K."/>
            <person name="Montsant A."/>
            <person name="Oudot-Le Secq M.P."/>
            <person name="Napoli C."/>
            <person name="Obornik M."/>
            <person name="Parker M.S."/>
            <person name="Petit J.L."/>
            <person name="Porcel B.M."/>
            <person name="Poulsen N."/>
            <person name="Robison M."/>
            <person name="Rychlewski L."/>
            <person name="Rynearson T.A."/>
            <person name="Schmutz J."/>
            <person name="Shapiro H."/>
            <person name="Siaut M."/>
            <person name="Stanley M."/>
            <person name="Sussman M.R."/>
            <person name="Taylor A.R."/>
            <person name="Vardi A."/>
            <person name="von Dassow P."/>
            <person name="Vyverman W."/>
            <person name="Willis A."/>
            <person name="Wyrwicz L.S."/>
            <person name="Rokhsar D.S."/>
            <person name="Weissenbach J."/>
            <person name="Armbrust E.V."/>
            <person name="Green B.R."/>
            <person name="Van de Peer Y."/>
            <person name="Grigoriev I.V."/>
        </authorList>
    </citation>
    <scope>NUCLEOTIDE SEQUENCE [LARGE SCALE GENOMIC DNA]</scope>
    <source>
        <strain evidence="15 16">CCMP1335</strain>
    </source>
</reference>
<evidence type="ECO:0000256" key="2">
    <source>
        <dbReference type="ARBA" id="ARBA00009849"/>
    </source>
</evidence>
<comment type="subcellular location">
    <subcellularLocation>
        <location evidence="1">Cell membrane</location>
        <topology evidence="1">Multi-pass membrane protein</topology>
    </subcellularLocation>
</comment>
<evidence type="ECO:0000313" key="15">
    <source>
        <dbReference type="EMBL" id="EED95223.1"/>
    </source>
</evidence>
<feature type="transmembrane region" description="Helical" evidence="14">
    <location>
        <begin position="75"/>
        <end position="93"/>
    </location>
</feature>
<keyword evidence="9" id="KW-0869">Chloride channel</keyword>
<dbReference type="PaxDb" id="35128-Thaps268243"/>
<evidence type="ECO:0000256" key="10">
    <source>
        <dbReference type="ARBA" id="ARBA00023180"/>
    </source>
</evidence>
<proteinExistence type="inferred from homology"/>
<keyword evidence="16" id="KW-1185">Reference proteome</keyword>
<reference evidence="15 16" key="1">
    <citation type="journal article" date="2004" name="Science">
        <title>The genome of the diatom Thalassiosira pseudonana: ecology, evolution, and metabolism.</title>
        <authorList>
            <person name="Armbrust E.V."/>
            <person name="Berges J.A."/>
            <person name="Bowler C."/>
            <person name="Green B.R."/>
            <person name="Martinez D."/>
            <person name="Putnam N.H."/>
            <person name="Zhou S."/>
            <person name="Allen A.E."/>
            <person name="Apt K.E."/>
            <person name="Bechner M."/>
            <person name="Brzezinski M.A."/>
            <person name="Chaal B.K."/>
            <person name="Chiovitti A."/>
            <person name="Davis A.K."/>
            <person name="Demarest M.S."/>
            <person name="Detter J.C."/>
            <person name="Glavina T."/>
            <person name="Goodstein D."/>
            <person name="Hadi M.Z."/>
            <person name="Hellsten U."/>
            <person name="Hildebrand M."/>
            <person name="Jenkins B.D."/>
            <person name="Jurka J."/>
            <person name="Kapitonov V.V."/>
            <person name="Kroger N."/>
            <person name="Lau W.W."/>
            <person name="Lane T.W."/>
            <person name="Larimer F.W."/>
            <person name="Lippmeier J.C."/>
            <person name="Lucas S."/>
            <person name="Medina M."/>
            <person name="Montsant A."/>
            <person name="Obornik M."/>
            <person name="Parker M.S."/>
            <person name="Palenik B."/>
            <person name="Pazour G.J."/>
            <person name="Richardson P.M."/>
            <person name="Rynearson T.A."/>
            <person name="Saito M.A."/>
            <person name="Schwartz D.C."/>
            <person name="Thamatrakoln K."/>
            <person name="Valentin K."/>
            <person name="Vardi A."/>
            <person name="Wilkerson F.P."/>
            <person name="Rokhsar D.S."/>
        </authorList>
    </citation>
    <scope>NUCLEOTIDE SEQUENCE [LARGE SCALE GENOMIC DNA]</scope>
    <source>
        <strain evidence="15 16">CCMP1335</strain>
    </source>
</reference>
<evidence type="ECO:0000313" key="16">
    <source>
        <dbReference type="Proteomes" id="UP000001449"/>
    </source>
</evidence>
<dbReference type="GO" id="GO:0034707">
    <property type="term" value="C:chloride channel complex"/>
    <property type="evidence" value="ECO:0007669"/>
    <property type="project" value="UniProtKB-KW"/>
</dbReference>
<dbReference type="InParanoid" id="B8BU57"/>
<evidence type="ECO:0000256" key="11">
    <source>
        <dbReference type="ARBA" id="ARBA00023214"/>
    </source>
</evidence>
<organism evidence="15 16">
    <name type="scientific">Thalassiosira pseudonana</name>
    <name type="common">Marine diatom</name>
    <name type="synonym">Cyclotella nana</name>
    <dbReference type="NCBI Taxonomy" id="35128"/>
    <lineage>
        <taxon>Eukaryota</taxon>
        <taxon>Sar</taxon>
        <taxon>Stramenopiles</taxon>
        <taxon>Ochrophyta</taxon>
        <taxon>Bacillariophyta</taxon>
        <taxon>Coscinodiscophyceae</taxon>
        <taxon>Thalassiosirophycidae</taxon>
        <taxon>Thalassiosirales</taxon>
        <taxon>Thalassiosiraceae</taxon>
        <taxon>Thalassiosira</taxon>
    </lineage>
</organism>
<keyword evidence="4" id="KW-1003">Cell membrane</keyword>
<evidence type="ECO:0000256" key="8">
    <source>
        <dbReference type="ARBA" id="ARBA00023136"/>
    </source>
</evidence>
<evidence type="ECO:0000256" key="6">
    <source>
        <dbReference type="ARBA" id="ARBA00022989"/>
    </source>
</evidence>
<keyword evidence="12" id="KW-0407">Ion channel</keyword>
<keyword evidence="11" id="KW-0868">Chloride</keyword>
<feature type="transmembrane region" description="Helical" evidence="14">
    <location>
        <begin position="190"/>
        <end position="210"/>
    </location>
</feature>
<keyword evidence="3" id="KW-0813">Transport</keyword>
<evidence type="ECO:0000256" key="9">
    <source>
        <dbReference type="ARBA" id="ARBA00023173"/>
    </source>
</evidence>
<dbReference type="RefSeq" id="XP_002287780.1">
    <property type="nucleotide sequence ID" value="XM_002287744.1"/>
</dbReference>
<dbReference type="PANTHER" id="PTHR12424:SF19">
    <property type="entry name" value="INTEGRASE ZINC-BINDING DOMAIN-CONTAINING PROTEIN"/>
    <property type="match status" value="1"/>
</dbReference>
<evidence type="ECO:0000256" key="5">
    <source>
        <dbReference type="ARBA" id="ARBA00022692"/>
    </source>
</evidence>
<feature type="compositionally biased region" description="Acidic residues" evidence="13">
    <location>
        <begin position="243"/>
        <end position="254"/>
    </location>
</feature>
<dbReference type="KEGG" id="tps:THAPSDRAFT_268243"/>
<dbReference type="InterPro" id="IPR006990">
    <property type="entry name" value="Tweety"/>
</dbReference>
<dbReference type="eggNOG" id="ENOG502T7YC">
    <property type="taxonomic scope" value="Eukaryota"/>
</dbReference>
<evidence type="ECO:0000256" key="1">
    <source>
        <dbReference type="ARBA" id="ARBA00004651"/>
    </source>
</evidence>
<dbReference type="GO" id="GO:0005886">
    <property type="term" value="C:plasma membrane"/>
    <property type="evidence" value="ECO:0007669"/>
    <property type="project" value="UniProtKB-SubCell"/>
</dbReference>
<name>B8BU57_THAPS</name>
<evidence type="ECO:0000256" key="12">
    <source>
        <dbReference type="ARBA" id="ARBA00023303"/>
    </source>
</evidence>
<keyword evidence="5 14" id="KW-0812">Transmembrane</keyword>
<feature type="region of interest" description="Disordered" evidence="13">
    <location>
        <begin position="226"/>
        <end position="254"/>
    </location>
</feature>
<dbReference type="EMBL" id="CM000639">
    <property type="protein sequence ID" value="EED95223.1"/>
    <property type="molecule type" value="Genomic_DNA"/>
</dbReference>
<accession>B8BU57</accession>
<dbReference type="GeneID" id="7446527"/>
<protein>
    <submittedName>
        <fullName evidence="15">Uncharacterized protein</fullName>
    </submittedName>
</protein>
<feature type="transmembrane region" description="Helical" evidence="14">
    <location>
        <begin position="31"/>
        <end position="55"/>
    </location>
</feature>
<comment type="similarity">
    <text evidence="2">Belongs to the tweety family.</text>
</comment>
<keyword evidence="7" id="KW-0406">Ion transport</keyword>
<keyword evidence="8 14" id="KW-0472">Membrane</keyword>
<gene>
    <name evidence="15" type="ORF">THAPSDRAFT_268243</name>
</gene>